<comment type="caution">
    <text evidence="1">The sequence shown here is derived from an EMBL/GenBank/DDBJ whole genome shotgun (WGS) entry which is preliminary data.</text>
</comment>
<reference evidence="1 2" key="1">
    <citation type="journal article" date="2019" name="ISME J.">
        <title>Candidatus Macondimonas diazotrophica, a novel gammaproteobacterial genus dominating crude-oil-contaminated coastal sediments.</title>
        <authorList>
            <person name="Karthikeyan S."/>
            <person name="Konstantinidis K."/>
        </authorList>
    </citation>
    <scope>NUCLEOTIDE SEQUENCE [LARGE SCALE GENOMIC DNA]</scope>
    <source>
        <strain evidence="1 2">KTK01</strain>
    </source>
</reference>
<keyword evidence="2" id="KW-1185">Reference proteome</keyword>
<name>A0A4Z0F7A6_9GAMM</name>
<protein>
    <submittedName>
        <fullName evidence="1">Uncharacterized protein</fullName>
    </submittedName>
</protein>
<gene>
    <name evidence="1" type="ORF">E4680_13110</name>
</gene>
<dbReference type="RefSeq" id="WP_135282872.1">
    <property type="nucleotide sequence ID" value="NZ_SRIO01000030.1"/>
</dbReference>
<sequence>MNISDPIRVLWTSDPHLPHGVFVILFEDGRKLAHVVAIQELAESLWVRVESEDTSMFGDHLFWDVEFHNFSITKVDEIPDITGHKEVSVRCEASLEDIDD</sequence>
<accession>A0A4Z0F7A6</accession>
<organism evidence="1 2">
    <name type="scientific">Candidatus Macondimonas diazotrophica</name>
    <dbReference type="NCBI Taxonomy" id="2305248"/>
    <lineage>
        <taxon>Bacteria</taxon>
        <taxon>Pseudomonadati</taxon>
        <taxon>Pseudomonadota</taxon>
        <taxon>Gammaproteobacteria</taxon>
        <taxon>Chromatiales</taxon>
        <taxon>Ectothiorhodospiraceae</taxon>
        <taxon>Candidatus Macondimonas</taxon>
    </lineage>
</organism>
<dbReference type="Proteomes" id="UP000297890">
    <property type="component" value="Unassembled WGS sequence"/>
</dbReference>
<dbReference type="AlphaFoldDB" id="A0A4Z0F7A6"/>
<dbReference type="EMBL" id="SRIO01000030">
    <property type="protein sequence ID" value="TFZ81300.1"/>
    <property type="molecule type" value="Genomic_DNA"/>
</dbReference>
<proteinExistence type="predicted"/>
<evidence type="ECO:0000313" key="1">
    <source>
        <dbReference type="EMBL" id="TFZ81300.1"/>
    </source>
</evidence>
<evidence type="ECO:0000313" key="2">
    <source>
        <dbReference type="Proteomes" id="UP000297890"/>
    </source>
</evidence>